<protein>
    <recommendedName>
        <fullName evidence="6">Integral membrane bound transporter domain-containing protein</fullName>
    </recommendedName>
</protein>
<dbReference type="AlphaFoldDB" id="A0A0J8GBL2"/>
<dbReference type="Proteomes" id="UP000052258">
    <property type="component" value="Unassembled WGS sequence"/>
</dbReference>
<reference evidence="7 8" key="1">
    <citation type="journal article" date="2015" name="Genome Biol. Evol.">
        <title>Comparative Genomics of Listeria Sensu Lato: Genus-Wide Differences in Evolutionary Dynamics and the Progressive Gain of Complex, Potentially Pathogenicity-Related Traits through Lateral Gene Transfer.</title>
        <authorList>
            <person name="Chiara M."/>
            <person name="Caruso M."/>
            <person name="D'Erchia A.M."/>
            <person name="Manzari C."/>
            <person name="Fraccalvieri R."/>
            <person name="Goffredo E."/>
            <person name="Latorre L."/>
            <person name="Miccolupo A."/>
            <person name="Padalino I."/>
            <person name="Santagada G."/>
            <person name="Chiocco D."/>
            <person name="Pesole G."/>
            <person name="Horner D.S."/>
            <person name="Parisi A."/>
        </authorList>
    </citation>
    <scope>NUCLEOTIDE SEQUENCE [LARGE SCALE GENOMIC DNA]</scope>
    <source>
        <strain evidence="7 8">1991</strain>
    </source>
</reference>
<comment type="subcellular location">
    <subcellularLocation>
        <location evidence="1">Membrane</location>
        <topology evidence="1">Multi-pass membrane protein</topology>
    </subcellularLocation>
</comment>
<feature type="transmembrane region" description="Helical" evidence="5">
    <location>
        <begin position="115"/>
        <end position="136"/>
    </location>
</feature>
<evidence type="ECO:0000259" key="6">
    <source>
        <dbReference type="Pfam" id="PF13515"/>
    </source>
</evidence>
<evidence type="ECO:0000313" key="8">
    <source>
        <dbReference type="Proteomes" id="UP000052258"/>
    </source>
</evidence>
<comment type="caution">
    <text evidence="7">The sequence shown here is derived from an EMBL/GenBank/DDBJ whole genome shotgun (WGS) entry which is preliminary data.</text>
</comment>
<keyword evidence="3 5" id="KW-1133">Transmembrane helix</keyword>
<evidence type="ECO:0000256" key="1">
    <source>
        <dbReference type="ARBA" id="ARBA00004141"/>
    </source>
</evidence>
<feature type="transmembrane region" description="Helical" evidence="5">
    <location>
        <begin position="60"/>
        <end position="76"/>
    </location>
</feature>
<keyword evidence="8" id="KW-1185">Reference proteome</keyword>
<feature type="transmembrane region" description="Helical" evidence="5">
    <location>
        <begin position="36"/>
        <end position="54"/>
    </location>
</feature>
<dbReference type="PATRIC" id="fig|1430899.3.peg.2430"/>
<evidence type="ECO:0000256" key="5">
    <source>
        <dbReference type="SAM" id="Phobius"/>
    </source>
</evidence>
<dbReference type="Pfam" id="PF13515">
    <property type="entry name" value="FUSC_2"/>
    <property type="match status" value="1"/>
</dbReference>
<dbReference type="GO" id="GO:0016020">
    <property type="term" value="C:membrane"/>
    <property type="evidence" value="ECO:0007669"/>
    <property type="project" value="UniProtKB-SubCell"/>
</dbReference>
<dbReference type="InterPro" id="IPR049453">
    <property type="entry name" value="Memb_transporter_dom"/>
</dbReference>
<evidence type="ECO:0000313" key="7">
    <source>
        <dbReference type="EMBL" id="KMT58244.1"/>
    </source>
</evidence>
<feature type="transmembrane region" description="Helical" evidence="5">
    <location>
        <begin position="81"/>
        <end position="99"/>
    </location>
</feature>
<keyword evidence="4 5" id="KW-0472">Membrane</keyword>
<organism evidence="7 8">
    <name type="scientific">Listeria fleischmannii 1991</name>
    <dbReference type="NCBI Taxonomy" id="1430899"/>
    <lineage>
        <taxon>Bacteria</taxon>
        <taxon>Bacillati</taxon>
        <taxon>Bacillota</taxon>
        <taxon>Bacilli</taxon>
        <taxon>Bacillales</taxon>
        <taxon>Listeriaceae</taxon>
        <taxon>Listeria</taxon>
    </lineage>
</organism>
<gene>
    <name evidence="7" type="ORF">X560_2381</name>
</gene>
<feature type="domain" description="Integral membrane bound transporter" evidence="6">
    <location>
        <begin position="4"/>
        <end position="127"/>
    </location>
</feature>
<dbReference type="EMBL" id="AZHO01000032">
    <property type="protein sequence ID" value="KMT58244.1"/>
    <property type="molecule type" value="Genomic_DNA"/>
</dbReference>
<evidence type="ECO:0000256" key="2">
    <source>
        <dbReference type="ARBA" id="ARBA00022692"/>
    </source>
</evidence>
<name>A0A0J8GBL2_9LIST</name>
<dbReference type="RefSeq" id="WP_040504752.1">
    <property type="nucleotide sequence ID" value="NZ_KQ130620.1"/>
</dbReference>
<dbReference type="OrthoDB" id="3829429at2"/>
<sequence>MIATIIGFYLDHTGWIVGSVGLVMRPLRDMQEMRSVFRVISVFIGVILVYFVMISGASNIALVGTAVFMLVLASGLHESKIYIMPLFITYIVFTFMLVADGQRDATHWWLLSERLLWVASGVVIAYVFGLLLPKVFKKHNNE</sequence>
<accession>A0A0J8GBL2</accession>
<proteinExistence type="predicted"/>
<keyword evidence="2 5" id="KW-0812">Transmembrane</keyword>
<evidence type="ECO:0000256" key="4">
    <source>
        <dbReference type="ARBA" id="ARBA00023136"/>
    </source>
</evidence>
<evidence type="ECO:0000256" key="3">
    <source>
        <dbReference type="ARBA" id="ARBA00022989"/>
    </source>
</evidence>
<feature type="transmembrane region" description="Helical" evidence="5">
    <location>
        <begin position="6"/>
        <end position="24"/>
    </location>
</feature>